<evidence type="ECO:0000256" key="1">
    <source>
        <dbReference type="ARBA" id="ARBA00009986"/>
    </source>
</evidence>
<comment type="similarity">
    <text evidence="1 5">Belongs to the aldehyde dehydrogenase family.</text>
</comment>
<dbReference type="OMA" id="PMPIAAW"/>
<dbReference type="InterPro" id="IPR016163">
    <property type="entry name" value="Ald_DH_C"/>
</dbReference>
<keyword evidence="2 5" id="KW-0560">Oxidoreductase</keyword>
<dbReference type="STRING" id="126957.T1IV25"/>
<evidence type="ECO:0000256" key="3">
    <source>
        <dbReference type="ARBA" id="ARBA00023027"/>
    </source>
</evidence>
<feature type="active site" evidence="4">
    <location>
        <position position="253"/>
    </location>
</feature>
<sequence length="487" mass="54009">MNDCKNLICVENFINGVFTKTDKYLNSNEPATGKIWAKIPASTAKDANSAVEAAKCAFPKWSSTPINERSQIVLKIANLLEDNLNEFAEAESRDQGKPLYLSKTVDIPRAILNFRHFATAYKHVLNTSSLQQEYNNLNYTLRFPFGVAGLITPWNLPLYLLTFKIAPAIIAGNTVVCKPSELTSVTAWMLCSLFVQAGLPPGVVNMVFGYGKDVGDALVEHPDVPIISFTGSTVIGTQIYSKAAPNFKKLSLELGGKNAAIIFNDADLKKCISTTIRSSFTNQGEVCLSTSRIFVQKKLYYSFLKLFVDETRKLKVGPYKEDYVIVGALISEQHLNKVKSYVQTAVAEGATVHCGWSKDQLILPEANKNGYFMLPTVLADVSDESKCMQEEIFGPVTCIVPFVEEAEVVKRVNNVKYGLCASVWTSDSSRLHRIAHQLEVGTVWSNCWMVRNLDMPFGGCKHSGIGREGTHESLDFYTQLKTVYVQM</sequence>
<dbReference type="PANTHER" id="PTHR43720:SF2">
    <property type="entry name" value="2-AMINOMUCONIC SEMIALDEHYDE DEHYDROGENASE"/>
    <property type="match status" value="1"/>
</dbReference>
<evidence type="ECO:0000313" key="7">
    <source>
        <dbReference type="EnsemblMetazoa" id="SMAR005014-PA"/>
    </source>
</evidence>
<dbReference type="InterPro" id="IPR016162">
    <property type="entry name" value="Ald_DH_N"/>
</dbReference>
<name>T1IV25_STRMM</name>
<dbReference type="Gene3D" id="3.40.605.10">
    <property type="entry name" value="Aldehyde Dehydrogenase, Chain A, domain 1"/>
    <property type="match status" value="1"/>
</dbReference>
<evidence type="ECO:0000259" key="6">
    <source>
        <dbReference type="Pfam" id="PF00171"/>
    </source>
</evidence>
<dbReference type="InterPro" id="IPR015590">
    <property type="entry name" value="Aldehyde_DH_dom"/>
</dbReference>
<keyword evidence="8" id="KW-1185">Reference proteome</keyword>
<evidence type="ECO:0000256" key="5">
    <source>
        <dbReference type="RuleBase" id="RU003345"/>
    </source>
</evidence>
<dbReference type="FunFam" id="3.40.309.10:FF:000012">
    <property type="entry name" value="Betaine aldehyde dehydrogenase"/>
    <property type="match status" value="1"/>
</dbReference>
<dbReference type="AlphaFoldDB" id="T1IV25"/>
<dbReference type="Gene3D" id="3.40.309.10">
    <property type="entry name" value="Aldehyde Dehydrogenase, Chain A, domain 2"/>
    <property type="match status" value="1"/>
</dbReference>
<evidence type="ECO:0000256" key="2">
    <source>
        <dbReference type="ARBA" id="ARBA00023002"/>
    </source>
</evidence>
<dbReference type="Pfam" id="PF00171">
    <property type="entry name" value="Aldedh"/>
    <property type="match status" value="1"/>
</dbReference>
<reference evidence="7" key="2">
    <citation type="submission" date="2015-02" db="UniProtKB">
        <authorList>
            <consortium name="EnsemblMetazoa"/>
        </authorList>
    </citation>
    <scope>IDENTIFICATION</scope>
</reference>
<dbReference type="InterPro" id="IPR016161">
    <property type="entry name" value="Ald_DH/histidinol_DH"/>
</dbReference>
<dbReference type="InterPro" id="IPR029510">
    <property type="entry name" value="Ald_DH_CS_GLU"/>
</dbReference>
<dbReference type="Proteomes" id="UP000014500">
    <property type="component" value="Unassembled WGS sequence"/>
</dbReference>
<dbReference type="GO" id="GO:0016620">
    <property type="term" value="F:oxidoreductase activity, acting on the aldehyde or oxo group of donors, NAD or NADP as acceptor"/>
    <property type="evidence" value="ECO:0007669"/>
    <property type="project" value="InterPro"/>
</dbReference>
<feature type="domain" description="Aldehyde dehydrogenase" evidence="6">
    <location>
        <begin position="23"/>
        <end position="483"/>
    </location>
</feature>
<dbReference type="FunFam" id="3.40.605.10:FF:000001">
    <property type="entry name" value="Aldehyde dehydrogenase 1"/>
    <property type="match status" value="1"/>
</dbReference>
<dbReference type="eggNOG" id="KOG2450">
    <property type="taxonomic scope" value="Eukaryota"/>
</dbReference>
<dbReference type="CDD" id="cd07093">
    <property type="entry name" value="ALDH_F8_HMSADH"/>
    <property type="match status" value="1"/>
</dbReference>
<evidence type="ECO:0000313" key="8">
    <source>
        <dbReference type="Proteomes" id="UP000014500"/>
    </source>
</evidence>
<dbReference type="EMBL" id="JH431572">
    <property type="status" value="NOT_ANNOTATED_CDS"/>
    <property type="molecule type" value="Genomic_DNA"/>
</dbReference>
<keyword evidence="3" id="KW-0520">NAD</keyword>
<organism evidence="7 8">
    <name type="scientific">Strigamia maritima</name>
    <name type="common">European centipede</name>
    <name type="synonym">Geophilus maritimus</name>
    <dbReference type="NCBI Taxonomy" id="126957"/>
    <lineage>
        <taxon>Eukaryota</taxon>
        <taxon>Metazoa</taxon>
        <taxon>Ecdysozoa</taxon>
        <taxon>Arthropoda</taxon>
        <taxon>Myriapoda</taxon>
        <taxon>Chilopoda</taxon>
        <taxon>Pleurostigmophora</taxon>
        <taxon>Geophilomorpha</taxon>
        <taxon>Linotaeniidae</taxon>
        <taxon>Strigamia</taxon>
    </lineage>
</organism>
<dbReference type="SUPFAM" id="SSF53720">
    <property type="entry name" value="ALDH-like"/>
    <property type="match status" value="1"/>
</dbReference>
<dbReference type="EnsemblMetazoa" id="SMAR005014-RA">
    <property type="protein sequence ID" value="SMAR005014-PA"/>
    <property type="gene ID" value="SMAR005014"/>
</dbReference>
<dbReference type="PANTHER" id="PTHR43720">
    <property type="entry name" value="2-AMINOMUCONIC SEMIALDEHYDE DEHYDROGENASE"/>
    <property type="match status" value="1"/>
</dbReference>
<dbReference type="PhylomeDB" id="T1IV25"/>
<dbReference type="PROSITE" id="PS00687">
    <property type="entry name" value="ALDEHYDE_DEHYDR_GLU"/>
    <property type="match status" value="1"/>
</dbReference>
<reference evidence="8" key="1">
    <citation type="submission" date="2011-05" db="EMBL/GenBank/DDBJ databases">
        <authorList>
            <person name="Richards S.R."/>
            <person name="Qu J."/>
            <person name="Jiang H."/>
            <person name="Jhangiani S.N."/>
            <person name="Agravi P."/>
            <person name="Goodspeed R."/>
            <person name="Gross S."/>
            <person name="Mandapat C."/>
            <person name="Jackson L."/>
            <person name="Mathew T."/>
            <person name="Pu L."/>
            <person name="Thornton R."/>
            <person name="Saada N."/>
            <person name="Wilczek-Boney K.B."/>
            <person name="Lee S."/>
            <person name="Kovar C."/>
            <person name="Wu Y."/>
            <person name="Scherer S.E."/>
            <person name="Worley K.C."/>
            <person name="Muzny D.M."/>
            <person name="Gibbs R."/>
        </authorList>
    </citation>
    <scope>NUCLEOTIDE SEQUENCE</scope>
    <source>
        <strain evidence="8">Brora</strain>
    </source>
</reference>
<evidence type="ECO:0000256" key="4">
    <source>
        <dbReference type="PROSITE-ProRule" id="PRU10007"/>
    </source>
</evidence>
<dbReference type="FunFam" id="3.40.605.10:FF:000026">
    <property type="entry name" value="Aldehyde dehydrogenase, putative"/>
    <property type="match status" value="1"/>
</dbReference>
<accession>T1IV25</accession>
<dbReference type="HOGENOM" id="CLU_005391_0_0_1"/>
<proteinExistence type="inferred from homology"/>
<protein>
    <recommendedName>
        <fullName evidence="6">Aldehyde dehydrogenase domain-containing protein</fullName>
    </recommendedName>
</protein>